<accession>A0A9E7K0A7</accession>
<name>A0A9E7K0A7_9LILI</name>
<gene>
    <name evidence="1" type="ORF">MUK42_18951</name>
</gene>
<protein>
    <submittedName>
        <fullName evidence="1">Uncharacterized protein</fullName>
    </submittedName>
</protein>
<keyword evidence="2" id="KW-1185">Reference proteome</keyword>
<proteinExistence type="predicted"/>
<reference evidence="1" key="1">
    <citation type="submission" date="2022-05" db="EMBL/GenBank/DDBJ databases">
        <title>The Musa troglodytarum L. genome provides insights into the mechanism of non-climacteric behaviour and enrichment of carotenoids.</title>
        <authorList>
            <person name="Wang J."/>
        </authorList>
    </citation>
    <scope>NUCLEOTIDE SEQUENCE</scope>
    <source>
        <tissue evidence="1">Leaf</tissue>
    </source>
</reference>
<dbReference type="AlphaFoldDB" id="A0A9E7K0A7"/>
<dbReference type="EMBL" id="CP097507">
    <property type="protein sequence ID" value="URE01403.1"/>
    <property type="molecule type" value="Genomic_DNA"/>
</dbReference>
<dbReference type="Proteomes" id="UP001055439">
    <property type="component" value="Chromosome 5"/>
</dbReference>
<evidence type="ECO:0000313" key="2">
    <source>
        <dbReference type="Proteomes" id="UP001055439"/>
    </source>
</evidence>
<evidence type="ECO:0000313" key="1">
    <source>
        <dbReference type="EMBL" id="URE01403.1"/>
    </source>
</evidence>
<organism evidence="1 2">
    <name type="scientific">Musa troglodytarum</name>
    <name type="common">fe'i banana</name>
    <dbReference type="NCBI Taxonomy" id="320322"/>
    <lineage>
        <taxon>Eukaryota</taxon>
        <taxon>Viridiplantae</taxon>
        <taxon>Streptophyta</taxon>
        <taxon>Embryophyta</taxon>
        <taxon>Tracheophyta</taxon>
        <taxon>Spermatophyta</taxon>
        <taxon>Magnoliopsida</taxon>
        <taxon>Liliopsida</taxon>
        <taxon>Zingiberales</taxon>
        <taxon>Musaceae</taxon>
        <taxon>Musa</taxon>
    </lineage>
</organism>
<sequence>MSGSHDRVMVRHQALEASCDNRKGQLGSAPMTKGMLRSAHETNCCYHVVDNHLMVTDNVGDDRQWRLRPHLMVVDSIGDGERWQLGPRMTIVAEENDKKK</sequence>